<evidence type="ECO:0000313" key="3">
    <source>
        <dbReference type="EMBL" id="GAA0631304.1"/>
    </source>
</evidence>
<sequence>MNKTVASAAEAVADIGDGATLAVGGFGLCGVPAVLIDALVEQGTRNLHVASNNCGVGEMGLGKLLHAHRIARMTASYIGDNREFARQYLAGELEVELIPQGTLAERLRAAGVGIPAFYTPAGGGTLVETGGIPWRYDADGNVVAASPPRPTAEFTVDGVTRTYVLEQAFFADFALVRAIKGDRHGNLVFHRAARNFNPVTAMAGRVTIAEVEELVEVGALDPDEVHLPGVFVHRVLPLTPEQAADKPIEKRTLRS</sequence>
<accession>A0ABN1H7A6</accession>
<protein>
    <submittedName>
        <fullName evidence="3">CoA transferase subunit A</fullName>
    </submittedName>
</protein>
<keyword evidence="2 3" id="KW-0808">Transferase</keyword>
<keyword evidence="4" id="KW-1185">Reference proteome</keyword>
<organism evidence="3 4">
    <name type="scientific">Sporichthya brevicatena</name>
    <dbReference type="NCBI Taxonomy" id="171442"/>
    <lineage>
        <taxon>Bacteria</taxon>
        <taxon>Bacillati</taxon>
        <taxon>Actinomycetota</taxon>
        <taxon>Actinomycetes</taxon>
        <taxon>Sporichthyales</taxon>
        <taxon>Sporichthyaceae</taxon>
        <taxon>Sporichthya</taxon>
    </lineage>
</organism>
<dbReference type="RefSeq" id="WP_344607861.1">
    <property type="nucleotide sequence ID" value="NZ_BAAAHE010000040.1"/>
</dbReference>
<reference evidence="3 4" key="1">
    <citation type="journal article" date="2019" name="Int. J. Syst. Evol. Microbiol.">
        <title>The Global Catalogue of Microorganisms (GCM) 10K type strain sequencing project: providing services to taxonomists for standard genome sequencing and annotation.</title>
        <authorList>
            <consortium name="The Broad Institute Genomics Platform"/>
            <consortium name="The Broad Institute Genome Sequencing Center for Infectious Disease"/>
            <person name="Wu L."/>
            <person name="Ma J."/>
        </authorList>
    </citation>
    <scope>NUCLEOTIDE SEQUENCE [LARGE SCALE GENOMIC DNA]</scope>
    <source>
        <strain evidence="3 4">JCM 10671</strain>
    </source>
</reference>
<dbReference type="EMBL" id="BAAAHE010000040">
    <property type="protein sequence ID" value="GAA0631304.1"/>
    <property type="molecule type" value="Genomic_DNA"/>
</dbReference>
<comment type="similarity">
    <text evidence="1">Belongs to the 3-oxoacid CoA-transferase subunit A family.</text>
</comment>
<dbReference type="SMART" id="SM00882">
    <property type="entry name" value="CoA_trans"/>
    <property type="match status" value="1"/>
</dbReference>
<dbReference type="Proteomes" id="UP001500957">
    <property type="component" value="Unassembled WGS sequence"/>
</dbReference>
<proteinExistence type="inferred from homology"/>
<name>A0ABN1H7A6_9ACTN</name>
<dbReference type="PROSITE" id="PS01273">
    <property type="entry name" value="COA_TRANSF_1"/>
    <property type="match status" value="1"/>
</dbReference>
<dbReference type="SUPFAM" id="SSF100950">
    <property type="entry name" value="NagB/RpiA/CoA transferase-like"/>
    <property type="match status" value="1"/>
</dbReference>
<evidence type="ECO:0000313" key="4">
    <source>
        <dbReference type="Proteomes" id="UP001500957"/>
    </source>
</evidence>
<dbReference type="Pfam" id="PF01144">
    <property type="entry name" value="CoA_trans"/>
    <property type="match status" value="1"/>
</dbReference>
<dbReference type="PANTHER" id="PTHR13707">
    <property type="entry name" value="KETOACID-COENZYME A TRANSFERASE"/>
    <property type="match status" value="1"/>
</dbReference>
<dbReference type="NCBIfam" id="TIGR02429">
    <property type="entry name" value="pcaI_scoA_fam"/>
    <property type="match status" value="1"/>
</dbReference>
<dbReference type="InterPro" id="IPR004165">
    <property type="entry name" value="CoA_trans_fam_I"/>
</dbReference>
<evidence type="ECO:0000256" key="1">
    <source>
        <dbReference type="ARBA" id="ARBA00005612"/>
    </source>
</evidence>
<dbReference type="GO" id="GO:0016740">
    <property type="term" value="F:transferase activity"/>
    <property type="evidence" value="ECO:0007669"/>
    <property type="project" value="UniProtKB-KW"/>
</dbReference>
<dbReference type="InterPro" id="IPR037171">
    <property type="entry name" value="NagB/RpiA_transferase-like"/>
</dbReference>
<dbReference type="Gene3D" id="3.40.1080.10">
    <property type="entry name" value="Glutaconate Coenzyme A-transferase"/>
    <property type="match status" value="1"/>
</dbReference>
<dbReference type="InterPro" id="IPR012792">
    <property type="entry name" value="3-oxoacid_CoA-transf_A"/>
</dbReference>
<gene>
    <name evidence="3" type="ORF">GCM10009547_39000</name>
</gene>
<evidence type="ECO:0000256" key="2">
    <source>
        <dbReference type="ARBA" id="ARBA00022679"/>
    </source>
</evidence>
<comment type="caution">
    <text evidence="3">The sequence shown here is derived from an EMBL/GenBank/DDBJ whole genome shotgun (WGS) entry which is preliminary data.</text>
</comment>
<dbReference type="PANTHER" id="PTHR13707:SF60">
    <property type="entry name" value="ACETATE COA-TRANSFERASE SUBUNIT ALPHA"/>
    <property type="match status" value="1"/>
</dbReference>
<dbReference type="InterPro" id="IPR004163">
    <property type="entry name" value="CoA_transf_BS"/>
</dbReference>